<dbReference type="AlphaFoldDB" id="A0A086TM55"/>
<keyword evidence="5" id="KW-0560">Oxidoreductase</keyword>
<evidence type="ECO:0000256" key="2">
    <source>
        <dbReference type="ARBA" id="ARBA00005466"/>
    </source>
</evidence>
<dbReference type="EMBL" id="KN042429">
    <property type="protein sequence ID" value="KFH63032.1"/>
    <property type="molecule type" value="Genomic_DNA"/>
</dbReference>
<protein>
    <recommendedName>
        <fullName evidence="6">FAD-binding PCMH-type domain-containing protein</fullName>
    </recommendedName>
</protein>
<evidence type="ECO:0000259" key="6">
    <source>
        <dbReference type="PROSITE" id="PS51387"/>
    </source>
</evidence>
<evidence type="ECO:0000313" key="8">
    <source>
        <dbReference type="Proteomes" id="UP000243308"/>
    </source>
</evidence>
<evidence type="ECO:0000256" key="5">
    <source>
        <dbReference type="ARBA" id="ARBA00023002"/>
    </source>
</evidence>
<dbReference type="SUPFAM" id="SSF56176">
    <property type="entry name" value="FAD-binding/transporter-associated domain-like"/>
    <property type="match status" value="1"/>
</dbReference>
<dbReference type="PANTHER" id="PTHR42973">
    <property type="entry name" value="BINDING OXIDOREDUCTASE, PUTATIVE (AFU_ORTHOLOGUE AFUA_1G17690)-RELATED"/>
    <property type="match status" value="1"/>
</dbReference>
<dbReference type="Pfam" id="PF01565">
    <property type="entry name" value="FAD_binding_4"/>
    <property type="match status" value="1"/>
</dbReference>
<dbReference type="InterPro" id="IPR036318">
    <property type="entry name" value="FAD-bd_PCMH-like_sf"/>
</dbReference>
<dbReference type="InterPro" id="IPR012951">
    <property type="entry name" value="BBE"/>
</dbReference>
<proteinExistence type="inferred from homology"/>
<dbReference type="InterPro" id="IPR006094">
    <property type="entry name" value="Oxid_FAD_bind_N"/>
</dbReference>
<dbReference type="InterPro" id="IPR016169">
    <property type="entry name" value="FAD-bd_PCMH_sub2"/>
</dbReference>
<name>A0A086TM55_9FUNG</name>
<dbReference type="InterPro" id="IPR016166">
    <property type="entry name" value="FAD-bd_PCMH"/>
</dbReference>
<dbReference type="Gene3D" id="3.40.462.20">
    <property type="match status" value="1"/>
</dbReference>
<sequence length="511" mass="55366">MYIQYRTLAATTICFALSLLALRKGILAYVSLTEAPPTSLIGCLQSIKGNKKSYLSIPSSPTYNNDRLGYNRNFVHKPSAIFHPASEADAVAAVVCAAAHNVSIAPRSGGHSYEGYSGGGKTASLVIDLNLFLQFAIDHDTGIATVGAGNRLGTLCTKLWKAGEYLIPAGSCPGVGIGGHALGGGLGIAGRKYGMLSDNIVGLTMVAANGNILEVNARSRPDLFWALRGAGGGSFGLVTEFRIQAYKAPARVTTMEVKYPWSVHQNVINAFGIWSKSVVDDFTGMLYIGQGKVRVLGTFLGSQEEAQTALKSLFTLTGLPQQTTFNESTWYQAAARWAEMEGANLEDPYTEHALAFRFRSLLYRQPISDSELAIISKHINNPPNNPDGQVTISVSLEIWGGKIDYPSSASAFDNHRGILYSIRYGVEWNVSSPDSDSICTECMEWNDHFAKELQAAYSSGQVLEAYQNYIERDIPNGLQAYYGDNLSRLIEIKKSVDPGNIFVFPQAIPLS</sequence>
<reference evidence="7 8" key="1">
    <citation type="submission" date="2011-02" db="EMBL/GenBank/DDBJ databases">
        <title>The Genome Sequence of Mortierella verticillata NRRL 6337.</title>
        <authorList>
            <consortium name="The Broad Institute Genome Sequencing Platform"/>
            <person name="Russ C."/>
            <person name="Cuomo C."/>
            <person name="Burger G."/>
            <person name="Gray M.W."/>
            <person name="Holland P.W.H."/>
            <person name="King N."/>
            <person name="Lang F.B.F."/>
            <person name="Roger A.J."/>
            <person name="Ruiz-Trillo I."/>
            <person name="Young S.K."/>
            <person name="Zeng Q."/>
            <person name="Gargeya S."/>
            <person name="Alvarado L."/>
            <person name="Berlin A."/>
            <person name="Chapman S.B."/>
            <person name="Chen Z."/>
            <person name="Freedman E."/>
            <person name="Gellesch M."/>
            <person name="Goldberg J."/>
            <person name="Griggs A."/>
            <person name="Gujja S."/>
            <person name="Heilman E."/>
            <person name="Heiman D."/>
            <person name="Howarth C."/>
            <person name="Mehta T."/>
            <person name="Neiman D."/>
            <person name="Pearson M."/>
            <person name="Roberts A."/>
            <person name="Saif S."/>
            <person name="Shea T."/>
            <person name="Shenoy N."/>
            <person name="Sisk P."/>
            <person name="Stolte C."/>
            <person name="Sykes S."/>
            <person name="White J."/>
            <person name="Yandava C."/>
            <person name="Haas B."/>
            <person name="Nusbaum C."/>
            <person name="Birren B."/>
        </authorList>
    </citation>
    <scope>NUCLEOTIDE SEQUENCE [LARGE SCALE GENOMIC DNA]</scope>
    <source>
        <strain evidence="7 8">NRRL 6337</strain>
    </source>
</reference>
<evidence type="ECO:0000256" key="4">
    <source>
        <dbReference type="ARBA" id="ARBA00022827"/>
    </source>
</evidence>
<dbReference type="Proteomes" id="UP000243308">
    <property type="component" value="Unassembled WGS sequence"/>
</dbReference>
<keyword evidence="3" id="KW-0285">Flavoprotein</keyword>
<keyword evidence="4" id="KW-0274">FAD</keyword>
<dbReference type="GO" id="GO:0071949">
    <property type="term" value="F:FAD binding"/>
    <property type="evidence" value="ECO:0007669"/>
    <property type="project" value="InterPro"/>
</dbReference>
<dbReference type="Pfam" id="PF08031">
    <property type="entry name" value="BBE"/>
    <property type="match status" value="1"/>
</dbReference>
<keyword evidence="8" id="KW-1185">Reference proteome</keyword>
<dbReference type="PANTHER" id="PTHR42973:SF39">
    <property type="entry name" value="FAD-BINDING PCMH-TYPE DOMAIN-CONTAINING PROTEIN"/>
    <property type="match status" value="1"/>
</dbReference>
<comment type="cofactor">
    <cofactor evidence="1">
        <name>FAD</name>
        <dbReference type="ChEBI" id="CHEBI:57692"/>
    </cofactor>
</comment>
<evidence type="ECO:0000313" key="7">
    <source>
        <dbReference type="EMBL" id="KFH63032.1"/>
    </source>
</evidence>
<dbReference type="OrthoDB" id="415825at2759"/>
<evidence type="ECO:0000256" key="1">
    <source>
        <dbReference type="ARBA" id="ARBA00001974"/>
    </source>
</evidence>
<evidence type="ECO:0000256" key="3">
    <source>
        <dbReference type="ARBA" id="ARBA00022630"/>
    </source>
</evidence>
<gene>
    <name evidence="7" type="ORF">MVEG_11069</name>
</gene>
<dbReference type="Gene3D" id="3.30.465.10">
    <property type="match status" value="1"/>
</dbReference>
<dbReference type="PROSITE" id="PS51387">
    <property type="entry name" value="FAD_PCMH"/>
    <property type="match status" value="1"/>
</dbReference>
<dbReference type="InterPro" id="IPR050416">
    <property type="entry name" value="FAD-linked_Oxidoreductase"/>
</dbReference>
<organism evidence="7 8">
    <name type="scientific">Podila verticillata NRRL 6337</name>
    <dbReference type="NCBI Taxonomy" id="1069443"/>
    <lineage>
        <taxon>Eukaryota</taxon>
        <taxon>Fungi</taxon>
        <taxon>Fungi incertae sedis</taxon>
        <taxon>Mucoromycota</taxon>
        <taxon>Mortierellomycotina</taxon>
        <taxon>Mortierellomycetes</taxon>
        <taxon>Mortierellales</taxon>
        <taxon>Mortierellaceae</taxon>
        <taxon>Podila</taxon>
    </lineage>
</organism>
<dbReference type="GO" id="GO:0016491">
    <property type="term" value="F:oxidoreductase activity"/>
    <property type="evidence" value="ECO:0007669"/>
    <property type="project" value="UniProtKB-KW"/>
</dbReference>
<feature type="domain" description="FAD-binding PCMH-type" evidence="6">
    <location>
        <begin position="74"/>
        <end position="248"/>
    </location>
</feature>
<accession>A0A086TM55</accession>
<comment type="similarity">
    <text evidence="2">Belongs to the oxygen-dependent FAD-linked oxidoreductase family.</text>
</comment>